<gene>
    <name evidence="1" type="ORF">F2Q69_00018942</name>
</gene>
<comment type="caution">
    <text evidence="1">The sequence shown here is derived from an EMBL/GenBank/DDBJ whole genome shotgun (WGS) entry which is preliminary data.</text>
</comment>
<evidence type="ECO:0000313" key="2">
    <source>
        <dbReference type="Proteomes" id="UP000712600"/>
    </source>
</evidence>
<protein>
    <submittedName>
        <fullName evidence="1">Uncharacterized protein</fullName>
    </submittedName>
</protein>
<dbReference type="Proteomes" id="UP000712600">
    <property type="component" value="Unassembled WGS sequence"/>
</dbReference>
<reference evidence="1" key="1">
    <citation type="submission" date="2019-12" db="EMBL/GenBank/DDBJ databases">
        <title>Genome sequencing and annotation of Brassica cretica.</title>
        <authorList>
            <person name="Studholme D.J."/>
            <person name="Sarris P."/>
        </authorList>
    </citation>
    <scope>NUCLEOTIDE SEQUENCE</scope>
    <source>
        <strain evidence="1">PFS-109/04</strain>
        <tissue evidence="1">Leaf</tissue>
    </source>
</reference>
<accession>A0A8S9QEK2</accession>
<dbReference type="AlphaFoldDB" id="A0A8S9QEK2"/>
<dbReference type="EMBL" id="QGKX02001290">
    <property type="protein sequence ID" value="KAF3538373.1"/>
    <property type="molecule type" value="Genomic_DNA"/>
</dbReference>
<name>A0A8S9QEK2_BRACR</name>
<proteinExistence type="predicted"/>
<evidence type="ECO:0000313" key="1">
    <source>
        <dbReference type="EMBL" id="KAF3538373.1"/>
    </source>
</evidence>
<sequence>MTQVRLSSSSTCRHGKPTMEFVGGDGRPVFTADLCGVNLFISFRMDLTSTGPCSTTAVCSDFGRPRM</sequence>
<organism evidence="1 2">
    <name type="scientific">Brassica cretica</name>
    <name type="common">Mustard</name>
    <dbReference type="NCBI Taxonomy" id="69181"/>
    <lineage>
        <taxon>Eukaryota</taxon>
        <taxon>Viridiplantae</taxon>
        <taxon>Streptophyta</taxon>
        <taxon>Embryophyta</taxon>
        <taxon>Tracheophyta</taxon>
        <taxon>Spermatophyta</taxon>
        <taxon>Magnoliopsida</taxon>
        <taxon>eudicotyledons</taxon>
        <taxon>Gunneridae</taxon>
        <taxon>Pentapetalae</taxon>
        <taxon>rosids</taxon>
        <taxon>malvids</taxon>
        <taxon>Brassicales</taxon>
        <taxon>Brassicaceae</taxon>
        <taxon>Brassiceae</taxon>
        <taxon>Brassica</taxon>
    </lineage>
</organism>